<reference evidence="1 2" key="1">
    <citation type="journal article" date="2019" name="Sci. Rep.">
        <title>Orb-weaving spider Araneus ventricosus genome elucidates the spidroin gene catalogue.</title>
        <authorList>
            <person name="Kono N."/>
            <person name="Nakamura H."/>
            <person name="Ohtoshi R."/>
            <person name="Moran D.A.P."/>
            <person name="Shinohara A."/>
            <person name="Yoshida Y."/>
            <person name="Fujiwara M."/>
            <person name="Mori M."/>
            <person name="Tomita M."/>
            <person name="Arakawa K."/>
        </authorList>
    </citation>
    <scope>NUCLEOTIDE SEQUENCE [LARGE SCALE GENOMIC DNA]</scope>
</reference>
<comment type="caution">
    <text evidence="1">The sequence shown here is derived from an EMBL/GenBank/DDBJ whole genome shotgun (WGS) entry which is preliminary data.</text>
</comment>
<evidence type="ECO:0000313" key="1">
    <source>
        <dbReference type="EMBL" id="GBN21524.1"/>
    </source>
</evidence>
<dbReference type="Proteomes" id="UP000499080">
    <property type="component" value="Unassembled WGS sequence"/>
</dbReference>
<evidence type="ECO:0008006" key="3">
    <source>
        <dbReference type="Google" id="ProtNLM"/>
    </source>
</evidence>
<keyword evidence="2" id="KW-1185">Reference proteome</keyword>
<gene>
    <name evidence="1" type="ORF">AVEN_74960_1</name>
</gene>
<sequence>MKFFLSFQKFQEDGIQVWAINYQQRKEKLFSRKIRSGAKKRLSSASIERGGLRRNRAHRVKGACDCGPDANCTWTTGWMPKKICSCKPGYAEQKEKCKACECGPDSNCTFSGWFHQKICICQPGYWEVNGKCVACSSVCKNGNCVNEDGKEICKCNPGYGNFKGTSCKGI</sequence>
<dbReference type="OrthoDB" id="410989at2759"/>
<dbReference type="InterPro" id="IPR009030">
    <property type="entry name" value="Growth_fac_rcpt_cys_sf"/>
</dbReference>
<dbReference type="EMBL" id="BGPR01006749">
    <property type="protein sequence ID" value="GBN21524.1"/>
    <property type="molecule type" value="Genomic_DNA"/>
</dbReference>
<dbReference type="SUPFAM" id="SSF57184">
    <property type="entry name" value="Growth factor receptor domain"/>
    <property type="match status" value="1"/>
</dbReference>
<dbReference type="AlphaFoldDB" id="A0A4Y2M4P9"/>
<organism evidence="1 2">
    <name type="scientific">Araneus ventricosus</name>
    <name type="common">Orbweaver spider</name>
    <name type="synonym">Epeira ventricosa</name>
    <dbReference type="NCBI Taxonomy" id="182803"/>
    <lineage>
        <taxon>Eukaryota</taxon>
        <taxon>Metazoa</taxon>
        <taxon>Ecdysozoa</taxon>
        <taxon>Arthropoda</taxon>
        <taxon>Chelicerata</taxon>
        <taxon>Arachnida</taxon>
        <taxon>Araneae</taxon>
        <taxon>Araneomorphae</taxon>
        <taxon>Entelegynae</taxon>
        <taxon>Araneoidea</taxon>
        <taxon>Araneidae</taxon>
        <taxon>Araneus</taxon>
    </lineage>
</organism>
<evidence type="ECO:0000313" key="2">
    <source>
        <dbReference type="Proteomes" id="UP000499080"/>
    </source>
</evidence>
<proteinExistence type="predicted"/>
<name>A0A4Y2M4P9_ARAVE</name>
<accession>A0A4Y2M4P9</accession>
<protein>
    <recommendedName>
        <fullName evidence="3">EGF-like domain-containing protein</fullName>
    </recommendedName>
</protein>